<dbReference type="Proteomes" id="UP000035900">
    <property type="component" value="Unassembled WGS sequence"/>
</dbReference>
<feature type="transmembrane region" description="Helical" evidence="1">
    <location>
        <begin position="44"/>
        <end position="65"/>
    </location>
</feature>
<reference evidence="2 3" key="1">
    <citation type="journal article" date="2004" name="Int. J. Syst. Evol. Microbiol.">
        <title>Kaistella koreensis gen. nov., sp. nov., a novel member of the Chryseobacterium-Bergeyella-Riemerella branch.</title>
        <authorList>
            <person name="Kim M.K."/>
            <person name="Im W.T."/>
            <person name="Shin Y.K."/>
            <person name="Lim J.H."/>
            <person name="Kim S.H."/>
            <person name="Lee B.C."/>
            <person name="Park M.Y."/>
            <person name="Lee K.Y."/>
            <person name="Lee S.T."/>
        </authorList>
    </citation>
    <scope>NUCLEOTIDE SEQUENCE [LARGE SCALE GENOMIC DNA]</scope>
    <source>
        <strain evidence="2 3">CCUG 49689</strain>
    </source>
</reference>
<keyword evidence="1" id="KW-0812">Transmembrane</keyword>
<comment type="caution">
    <text evidence="2">The sequence shown here is derived from an EMBL/GenBank/DDBJ whole genome shotgun (WGS) entry which is preliminary data.</text>
</comment>
<accession>A0A0J7IW89</accession>
<organism evidence="2 3">
    <name type="scientific">Chryseobacterium koreense CCUG 49689</name>
    <dbReference type="NCBI Taxonomy" id="1304281"/>
    <lineage>
        <taxon>Bacteria</taxon>
        <taxon>Pseudomonadati</taxon>
        <taxon>Bacteroidota</taxon>
        <taxon>Flavobacteriia</taxon>
        <taxon>Flavobacteriales</taxon>
        <taxon>Weeksellaceae</taxon>
        <taxon>Chryseobacterium group</taxon>
        <taxon>Chryseobacterium</taxon>
    </lineage>
</organism>
<proteinExistence type="predicted"/>
<dbReference type="EMBL" id="LFNG01000038">
    <property type="protein sequence ID" value="KMQ70076.1"/>
    <property type="molecule type" value="Genomic_DNA"/>
</dbReference>
<evidence type="ECO:0000256" key="1">
    <source>
        <dbReference type="SAM" id="Phobius"/>
    </source>
</evidence>
<evidence type="ECO:0000313" key="3">
    <source>
        <dbReference type="Proteomes" id="UP000035900"/>
    </source>
</evidence>
<keyword evidence="1" id="KW-1133">Transmembrane helix</keyword>
<feature type="transmembrane region" description="Helical" evidence="1">
    <location>
        <begin position="77"/>
        <end position="96"/>
    </location>
</feature>
<sequence>MNINNPVFVGKHIVMTKLFMDIDSNLRRTVFLSEFLLENVKKKISGPFFTFSPVVFILLVIFYALKDFSIVEDILKVLMLIFYLFIMVLAAFKTTYSKINELDYRQSSIANKIFMSVGGKSHIIEEVTKFDVLKFARFAFSKSKSVEKVDNIYQHDKRKGSRKLKKLHNFHSLEAKKYFDVCVYTEEKFIDLIFKNNVVIEHKDKILLYEARRLKEIVFFLEELSIITRIPQTKLILLFLHKGKEIKYKSVTTTRNRMK</sequence>
<evidence type="ECO:0000313" key="2">
    <source>
        <dbReference type="EMBL" id="KMQ70076.1"/>
    </source>
</evidence>
<protein>
    <submittedName>
        <fullName evidence="2">Uncharacterized protein</fullName>
    </submittedName>
</protein>
<dbReference type="AlphaFoldDB" id="A0A0J7IW89"/>
<gene>
    <name evidence="2" type="ORF">ACM44_14245</name>
</gene>
<dbReference type="PATRIC" id="fig|1304281.5.peg.3098"/>
<name>A0A0J7IW89_9FLAO</name>
<keyword evidence="3" id="KW-1185">Reference proteome</keyword>
<keyword evidence="1" id="KW-0472">Membrane</keyword>